<dbReference type="Gene3D" id="3.30.70.1490">
    <property type="entry name" value="Cysteine protease Prp"/>
    <property type="match status" value="1"/>
</dbReference>
<keyword evidence="2 8" id="KW-0645">Protease</keyword>
<dbReference type="EMBL" id="NEMB01000003">
    <property type="protein sequence ID" value="PQQ68110.1"/>
    <property type="molecule type" value="Genomic_DNA"/>
</dbReference>
<dbReference type="CDD" id="cd16332">
    <property type="entry name" value="Prp-like"/>
    <property type="match status" value="1"/>
</dbReference>
<dbReference type="SUPFAM" id="SSF118010">
    <property type="entry name" value="TM1457-like"/>
    <property type="match status" value="1"/>
</dbReference>
<dbReference type="EMBL" id="CP025197">
    <property type="protein sequence ID" value="AUG58235.1"/>
    <property type="molecule type" value="Genomic_DNA"/>
</dbReference>
<dbReference type="AlphaFoldDB" id="A0A2K9EG90"/>
<sequence length="109" mass="12109">MIKINIKRDKEDNIQRFIVKGHAGFSEYGSDIVCAGVSAIAYTAVGAMKNMVGKCNYVEKDGYMECTVPEGISDEKKKIANIILEAAVIGFKQIEFSYREYVSVSDKEV</sequence>
<evidence type="ECO:0000256" key="6">
    <source>
        <dbReference type="ARBA" id="ARBA00044538"/>
    </source>
</evidence>
<evidence type="ECO:0000256" key="2">
    <source>
        <dbReference type="ARBA" id="ARBA00022670"/>
    </source>
</evidence>
<dbReference type="GO" id="GO:0042254">
    <property type="term" value="P:ribosome biogenesis"/>
    <property type="evidence" value="ECO:0007669"/>
    <property type="project" value="UniProtKB-KW"/>
</dbReference>
<dbReference type="PANTHER" id="PTHR39178:SF1">
    <property type="entry name" value="RIBOSOMAL-PROCESSING CYSTEINE PROTEASE PRP"/>
    <property type="match status" value="1"/>
</dbReference>
<dbReference type="RefSeq" id="WP_101302539.1">
    <property type="nucleotide sequence ID" value="NZ_CP025197.1"/>
</dbReference>
<keyword evidence="1" id="KW-0690">Ribosome biogenesis</keyword>
<reference evidence="8 10" key="2">
    <citation type="journal article" date="2018" name="Syst. Appl. Microbiol.">
        <title>Characterization and high-quality draft genome sequence of Herbivorax saccincola A7, an anaerobic, alkaliphilic, thermophilic, cellulolytic, and xylanolytic bacterium.</title>
        <authorList>
            <person name="Aikawa S."/>
            <person name="Baramee S."/>
            <person name="Sermsathanaswadi J."/>
            <person name="Thianheng P."/>
            <person name="Tachaapaikoon C."/>
            <person name="Shikata A."/>
            <person name="Waeonukul R."/>
            <person name="Pason P."/>
            <person name="Ratanakhanokchai K."/>
            <person name="Kosugi A."/>
        </authorList>
    </citation>
    <scope>NUCLEOTIDE SEQUENCE [LARGE SCALE GENOMIC DNA]</scope>
    <source>
        <strain evidence="8 10">A7</strain>
    </source>
</reference>
<evidence type="ECO:0000313" key="7">
    <source>
        <dbReference type="EMBL" id="AUG58235.1"/>
    </source>
</evidence>
<evidence type="ECO:0000256" key="5">
    <source>
        <dbReference type="ARBA" id="ARBA00044503"/>
    </source>
</evidence>
<proteinExistence type="inferred from homology"/>
<dbReference type="GO" id="GO:0008234">
    <property type="term" value="F:cysteine-type peptidase activity"/>
    <property type="evidence" value="ECO:0007669"/>
    <property type="project" value="UniProtKB-KW"/>
</dbReference>
<dbReference type="OrthoDB" id="48998at2"/>
<comment type="similarity">
    <text evidence="5">Belongs to the Prp family.</text>
</comment>
<gene>
    <name evidence="8" type="ORF">B9R14_15925</name>
    <name evidence="7" type="ORF">HVS_11730</name>
</gene>
<accession>A0A2K9EG90</accession>
<evidence type="ECO:0000313" key="10">
    <source>
        <dbReference type="Proteomes" id="UP000239720"/>
    </source>
</evidence>
<dbReference type="Proteomes" id="UP000233534">
    <property type="component" value="Chromosome"/>
</dbReference>
<dbReference type="KEGG" id="hsc:HVS_11730"/>
<keyword evidence="4" id="KW-0788">Thiol protease</keyword>
<dbReference type="InterPro" id="IPR007422">
    <property type="entry name" value="Peptidase_Prp"/>
</dbReference>
<keyword evidence="9" id="KW-1185">Reference proteome</keyword>
<evidence type="ECO:0000256" key="4">
    <source>
        <dbReference type="ARBA" id="ARBA00022807"/>
    </source>
</evidence>
<dbReference type="InterPro" id="IPR036764">
    <property type="entry name" value="Peptidase_Prp_sf"/>
</dbReference>
<name>A0A2K9EG90_9FIRM</name>
<dbReference type="Proteomes" id="UP000239720">
    <property type="component" value="Unassembled WGS sequence"/>
</dbReference>
<evidence type="ECO:0000256" key="3">
    <source>
        <dbReference type="ARBA" id="ARBA00022801"/>
    </source>
</evidence>
<evidence type="ECO:0000256" key="1">
    <source>
        <dbReference type="ARBA" id="ARBA00022517"/>
    </source>
</evidence>
<evidence type="ECO:0000313" key="8">
    <source>
        <dbReference type="EMBL" id="PQQ68110.1"/>
    </source>
</evidence>
<reference evidence="7 9" key="1">
    <citation type="submission" date="2017-12" db="EMBL/GenBank/DDBJ databases">
        <title>Complete genome sequence of Herbivorax saccincola GGR1, a novel Cellulosome-producing hydrolytic bacterium in a thermophilic biogas plant, established by Illumina and Nanopore MinION sequencing.</title>
        <authorList>
            <person name="Pechtl A."/>
            <person name="Ruckert C."/>
            <person name="Koeck D.E."/>
            <person name="Maus I."/>
            <person name="Winkler A."/>
            <person name="Kalinowski J."/>
            <person name="Puhler A."/>
            <person name="Schwarz W.W."/>
            <person name="Zverlov V.V."/>
            <person name="Schluter A."/>
            <person name="Liebl W."/>
        </authorList>
    </citation>
    <scope>NUCLEOTIDE SEQUENCE [LARGE SCALE GENOMIC DNA]</scope>
    <source>
        <strain evidence="7">GGR1</strain>
        <strain evidence="9">SR1</strain>
    </source>
</reference>
<evidence type="ECO:0000313" key="9">
    <source>
        <dbReference type="Proteomes" id="UP000233534"/>
    </source>
</evidence>
<dbReference type="Pfam" id="PF04327">
    <property type="entry name" value="Peptidase_Prp"/>
    <property type="match status" value="1"/>
</dbReference>
<keyword evidence="3" id="KW-0378">Hydrolase</keyword>
<dbReference type="GO" id="GO:0006508">
    <property type="term" value="P:proteolysis"/>
    <property type="evidence" value="ECO:0007669"/>
    <property type="project" value="UniProtKB-KW"/>
</dbReference>
<dbReference type="PANTHER" id="PTHR39178">
    <property type="entry name" value="HYPOTHETICAL RIBOSOME-ASSOCIATED PROTEIN"/>
    <property type="match status" value="1"/>
</dbReference>
<organism evidence="7 9">
    <name type="scientific">Acetivibrio saccincola</name>
    <dbReference type="NCBI Taxonomy" id="1677857"/>
    <lineage>
        <taxon>Bacteria</taxon>
        <taxon>Bacillati</taxon>
        <taxon>Bacillota</taxon>
        <taxon>Clostridia</taxon>
        <taxon>Eubacteriales</taxon>
        <taxon>Oscillospiraceae</taxon>
        <taxon>Acetivibrio</taxon>
    </lineage>
</organism>
<protein>
    <recommendedName>
        <fullName evidence="6">Ribosomal processing cysteine protease Prp</fullName>
    </recommendedName>
</protein>